<reference evidence="2 3" key="1">
    <citation type="submission" date="2020-03" db="EMBL/GenBank/DDBJ databases">
        <title>Whole genome shotgun sequence of Phytohabitans houttuyneae NBRC 108639.</title>
        <authorList>
            <person name="Komaki H."/>
            <person name="Tamura T."/>
        </authorList>
    </citation>
    <scope>NUCLEOTIDE SEQUENCE [LARGE SCALE GENOMIC DNA]</scope>
    <source>
        <strain evidence="2 3">NBRC 108639</strain>
    </source>
</reference>
<evidence type="ECO:0000313" key="2">
    <source>
        <dbReference type="EMBL" id="GFJ82525.1"/>
    </source>
</evidence>
<keyword evidence="1" id="KW-1133">Transmembrane helix</keyword>
<keyword evidence="3" id="KW-1185">Reference proteome</keyword>
<protein>
    <submittedName>
        <fullName evidence="2">Uncharacterized protein</fullName>
    </submittedName>
</protein>
<evidence type="ECO:0000313" key="3">
    <source>
        <dbReference type="Proteomes" id="UP000482800"/>
    </source>
</evidence>
<feature type="transmembrane region" description="Helical" evidence="1">
    <location>
        <begin position="38"/>
        <end position="60"/>
    </location>
</feature>
<reference evidence="2 3" key="2">
    <citation type="submission" date="2020-03" db="EMBL/GenBank/DDBJ databases">
        <authorList>
            <person name="Ichikawa N."/>
            <person name="Kimura A."/>
            <person name="Kitahashi Y."/>
            <person name="Uohara A."/>
        </authorList>
    </citation>
    <scope>NUCLEOTIDE SEQUENCE [LARGE SCALE GENOMIC DNA]</scope>
    <source>
        <strain evidence="2 3">NBRC 108639</strain>
    </source>
</reference>
<evidence type="ECO:0000256" key="1">
    <source>
        <dbReference type="SAM" id="Phobius"/>
    </source>
</evidence>
<sequence>MPTEIELLRSLDDEPRTPSTVDVRRAIVAGRRRRARRAFGYAGAAAVTALAVAGASIVLAGPMRDTGPDTAATGAPPNTTALVAATPPTSCTLERLPAPDGAPMALVTGADPTGRYIVGRTYPKPGGYQAVIWHNGAGTLVMLPGDLEESLTDVNTTGTAVGWSYIGGEGNAHPVPYVYRDGTVSQLPGVRSGSAYAINDDGVIVGADDEGYAVRWPSATEQPTRLPMPPGTKGARASDIDEDGTVVGAVIGDDRPYVWFPDGTHRQLAIPTLDGKPAVTARVASIRQGWATGVATNGAGRKGDGARNLKISAVRWNVHTGEVRLVDGLKSASATNAHGWQVGGDEQNRAVLVADGKTVPLPELHKHEPGGLTNLATTLSDDGRTIGGQSDDASGTIQAVVWRCR</sequence>
<dbReference type="AlphaFoldDB" id="A0A6V8KPC7"/>
<keyword evidence="1" id="KW-0472">Membrane</keyword>
<comment type="caution">
    <text evidence="2">The sequence shown here is derived from an EMBL/GenBank/DDBJ whole genome shotgun (WGS) entry which is preliminary data.</text>
</comment>
<name>A0A6V8KPC7_9ACTN</name>
<dbReference type="RefSeq" id="WP_173063180.1">
    <property type="nucleotide sequence ID" value="NZ_BAABGO010000010.1"/>
</dbReference>
<accession>A0A6V8KPC7</accession>
<keyword evidence="1" id="KW-0812">Transmembrane</keyword>
<gene>
    <name evidence="2" type="ORF">Phou_067050</name>
</gene>
<proteinExistence type="predicted"/>
<organism evidence="2 3">
    <name type="scientific">Phytohabitans houttuyneae</name>
    <dbReference type="NCBI Taxonomy" id="1076126"/>
    <lineage>
        <taxon>Bacteria</taxon>
        <taxon>Bacillati</taxon>
        <taxon>Actinomycetota</taxon>
        <taxon>Actinomycetes</taxon>
        <taxon>Micromonosporales</taxon>
        <taxon>Micromonosporaceae</taxon>
    </lineage>
</organism>
<dbReference type="Proteomes" id="UP000482800">
    <property type="component" value="Unassembled WGS sequence"/>
</dbReference>
<dbReference type="EMBL" id="BLPF01000002">
    <property type="protein sequence ID" value="GFJ82525.1"/>
    <property type="molecule type" value="Genomic_DNA"/>
</dbReference>